<dbReference type="InterPro" id="IPR013783">
    <property type="entry name" value="Ig-like_fold"/>
</dbReference>
<name>A0A923PMW1_9BACT</name>
<accession>A0A923PMW1</accession>
<dbReference type="Pfam" id="PF13573">
    <property type="entry name" value="SprB"/>
    <property type="match status" value="3"/>
</dbReference>
<keyword evidence="3" id="KW-1185">Reference proteome</keyword>
<proteinExistence type="predicted"/>
<dbReference type="RefSeq" id="WP_187466301.1">
    <property type="nucleotide sequence ID" value="NZ_JACSIT010000091.1"/>
</dbReference>
<feature type="chain" id="PRO_5037473287" evidence="1">
    <location>
        <begin position="19"/>
        <end position="1655"/>
    </location>
</feature>
<protein>
    <submittedName>
        <fullName evidence="2">Gliding motility-associated C-terminal domain-containing protein</fullName>
    </submittedName>
</protein>
<evidence type="ECO:0000256" key="1">
    <source>
        <dbReference type="SAM" id="SignalP"/>
    </source>
</evidence>
<dbReference type="Gene3D" id="2.60.40.740">
    <property type="match status" value="1"/>
</dbReference>
<dbReference type="Pfam" id="PF13585">
    <property type="entry name" value="CHU_C"/>
    <property type="match status" value="1"/>
</dbReference>
<sequence length="1655" mass="173400">MKPIYVVLLLCALTTLQAQTGSAEQASLGLSLVNQSLVGPKSAAPPCNPATNPITIFDHAGETPVTGDNNPANGAFIRWTATGANNFYYSQIYNGSEVYEVTDPFTGARLFLPNQPNGTDYAVELAISIDFGGICIPPGVWTIRVYDAVDNDFDGQPDLLGGEIQGCYTEETISFFPSCPPPSINPPFTVDAQDVGCNGTGASVDLLNFQTAELYCVANDGSGATFLWSGPNGFTSSSRDVSNLSPGIYSVEVMDYYGCTSRWVREIRDLDNLAVDCSTVFSPTRFGGNDGRIRLDLLAGSGNFRVDWTGPVSGTLGNVVTGTYNLTNLPAGTYTITVTDNISTCVEICTAVLTDPPCLIDFTFSNNADGSVTISPTAGVPFFFLTFTGPTSAANIGPINFSGITLPASLFQTGFYTFTLREFDRPDCFQSVVIRIPPDCMLQVGSSSTDPICAGSATGTIDLSIGGSIGPATVDWNVDSLDGLESVTGLLAGTYVANVSDATGCTFPPISITLTDPAPLAVTLAQTAEVGCFGDRNGSIAATVTNAVGNVSYRWSVDTFPATPTAQQVAAGSYYLEVTDENGCTARDTILLTQPLPLTMDCQATAESIAGNGDGQITVAHAGAVDGIRISGDLGDFPLRPNADTTFSNLAPGTYQIVLTNPDGCSTSCTAVVAPGPCDLSVNVATTQPDCNSATGQAQAVATGGTGPLTYRWSNAATTAALSNLAPGTYTLTVSDNFGCADTATVSIVAFTDFPALTVRPPTPICDDGCVTLSFQLAGPGPYTIRYELERTGGPSALATLTLNGSGMRTFCPGEFGLTSFVGASFFFRDVTSANGCRRNVSLPIPIPIRPAATGTLAPVVCPGETFLYEGQVFDANRRTGVINYPNASVFGCDSSLRINLGFYPQALGDFATTICPGDTLDYFGSRFHPGRTMGDVVLPGGSVNGCDSTVSVRVAFFPAATGSFSTTRCDTDTLDYFGTLFYPGQTTGEVVLPGASIDGCDSTVTVNVAFFPPARGTFSSIICAADTLDYFGEQFYLGRTQGDVTLKGASVNGCDSTVAVTVTFFPPAFSALDTTICATDTLTYFGEQFYAERRQGNVVLPDATVQGCDSVVRVSLQFFPAVTGVLDTTICPGDTLIYFNGIFHGNRTTGLVALPFPSVGGCDSAIQVNLSFFPERPTIIDTTICAGDTYRFGDRIFTGAASAERVVLPGASVLGCDSVGLVTVRVTPLPEVLISGDGIICPDGALDLTVDYNGNENVSIELSDRPGEPISIPPGRTILQRRVAAGVTVTILRADNGVACGPLFGGSVTAAVTDLAAGVEILSGDGVFAISCAGGDDGAVRALPVGGAGPYTFRWNTGETGPELRNLAAGEYRVEVTSARGCRAEGMAILTEPESLRVSTAEVPATCRSPLPGLVLSDIQGGVGPYLFRVGTETPFMPLLAFPDTTRVSAGSNTLEIEDANGCRLSESFGFSPPPSGQLELTPRRSLIRQGDSVALRATTDLLALGYRLSPGPDTLQVSNRFFVTPLETTTYTVTAIDAEGCEATASAEVLVDRYSPVYAPSAFSPNDDGINDVFEVYTDQSIVSIGRFAVFDRWGNQVYLFPGPVGPNDTNWGWDGRNAKGKIHEQAVYVFTVAVTLADGREVEIKGDLMLLR</sequence>
<dbReference type="EMBL" id="JACSIT010000091">
    <property type="protein sequence ID" value="MBC6994219.1"/>
    <property type="molecule type" value="Genomic_DNA"/>
</dbReference>
<dbReference type="Gene3D" id="2.60.40.10">
    <property type="entry name" value="Immunoglobulins"/>
    <property type="match status" value="1"/>
</dbReference>
<reference evidence="2" key="1">
    <citation type="submission" date="2020-08" db="EMBL/GenBank/DDBJ databases">
        <title>Lewinella bacteria from marine environments.</title>
        <authorList>
            <person name="Zhong Y."/>
        </authorList>
    </citation>
    <scope>NUCLEOTIDE SEQUENCE</scope>
    <source>
        <strain evidence="2">KCTC 42187</strain>
    </source>
</reference>
<dbReference type="InterPro" id="IPR025667">
    <property type="entry name" value="SprB_repeat"/>
</dbReference>
<feature type="signal peptide" evidence="1">
    <location>
        <begin position="1"/>
        <end position="18"/>
    </location>
</feature>
<gene>
    <name evidence="2" type="ORF">H9S92_08605</name>
</gene>
<evidence type="ECO:0000313" key="2">
    <source>
        <dbReference type="EMBL" id="MBC6994219.1"/>
    </source>
</evidence>
<keyword evidence="1" id="KW-0732">Signal</keyword>
<comment type="caution">
    <text evidence="2">The sequence shown here is derived from an EMBL/GenBank/DDBJ whole genome shotgun (WGS) entry which is preliminary data.</text>
</comment>
<organism evidence="2 3">
    <name type="scientific">Neolewinella lacunae</name>
    <dbReference type="NCBI Taxonomy" id="1517758"/>
    <lineage>
        <taxon>Bacteria</taxon>
        <taxon>Pseudomonadati</taxon>
        <taxon>Bacteroidota</taxon>
        <taxon>Saprospiria</taxon>
        <taxon>Saprospirales</taxon>
        <taxon>Lewinellaceae</taxon>
        <taxon>Neolewinella</taxon>
    </lineage>
</organism>
<dbReference type="Proteomes" id="UP000650081">
    <property type="component" value="Unassembled WGS sequence"/>
</dbReference>
<evidence type="ECO:0000313" key="3">
    <source>
        <dbReference type="Proteomes" id="UP000650081"/>
    </source>
</evidence>